<evidence type="ECO:0000313" key="7">
    <source>
        <dbReference type="EMBL" id="SBW12523.1"/>
    </source>
</evidence>
<name>A0A212KLD8_9PROT</name>
<feature type="transmembrane region" description="Helical" evidence="5">
    <location>
        <begin position="33"/>
        <end position="53"/>
    </location>
</feature>
<keyword evidence="3 5" id="KW-1133">Transmembrane helix</keyword>
<dbReference type="Gene3D" id="2.40.50.140">
    <property type="entry name" value="Nucleic acid-binding proteins"/>
    <property type="match status" value="1"/>
</dbReference>
<evidence type="ECO:0000256" key="5">
    <source>
        <dbReference type="SAM" id="Phobius"/>
    </source>
</evidence>
<dbReference type="AlphaFoldDB" id="A0A212KLD8"/>
<organism evidence="7">
    <name type="scientific">uncultured Alphaproteobacteria bacterium</name>
    <dbReference type="NCBI Taxonomy" id="91750"/>
    <lineage>
        <taxon>Bacteria</taxon>
        <taxon>Pseudomonadati</taxon>
        <taxon>Pseudomonadota</taxon>
        <taxon>Alphaproteobacteria</taxon>
        <taxon>environmental samples</taxon>
    </lineage>
</organism>
<dbReference type="InterPro" id="IPR012340">
    <property type="entry name" value="NA-bd_OB-fold"/>
</dbReference>
<sequence>MTGLLALPLDHWHWWIAAVVMFVVEMAMPGILFLWLGLAALITGVVAFAGARLGHPPGWEAQALTFAVLAVASLALARRLRGRVAAAPGALNRRGEDLIGRDFVLAEAIVNGQGRVRVGDTLWIARGPELPAGARVRVTGVEGATLMVAAFTEP</sequence>
<keyword evidence="4 5" id="KW-0472">Membrane</keyword>
<feature type="transmembrane region" description="Helical" evidence="5">
    <location>
        <begin position="59"/>
        <end position="77"/>
    </location>
</feature>
<evidence type="ECO:0000256" key="1">
    <source>
        <dbReference type="ARBA" id="ARBA00004141"/>
    </source>
</evidence>
<evidence type="ECO:0000259" key="6">
    <source>
        <dbReference type="Pfam" id="PF01957"/>
    </source>
</evidence>
<dbReference type="GO" id="GO:0005886">
    <property type="term" value="C:plasma membrane"/>
    <property type="evidence" value="ECO:0007669"/>
    <property type="project" value="TreeGrafter"/>
</dbReference>
<dbReference type="PANTHER" id="PTHR33507">
    <property type="entry name" value="INNER MEMBRANE PROTEIN YBBJ"/>
    <property type="match status" value="1"/>
</dbReference>
<dbReference type="Pfam" id="PF01957">
    <property type="entry name" value="NfeD"/>
    <property type="match status" value="1"/>
</dbReference>
<gene>
    <name evidence="7" type="ORF">KL86APRO_30073</name>
</gene>
<comment type="subcellular location">
    <subcellularLocation>
        <location evidence="1">Membrane</location>
        <topology evidence="1">Multi-pass membrane protein</topology>
    </subcellularLocation>
</comment>
<protein>
    <recommendedName>
        <fullName evidence="6">NfeD-like C-terminal domain-containing protein</fullName>
    </recommendedName>
</protein>
<accession>A0A212KLD8</accession>
<reference evidence="7" key="1">
    <citation type="submission" date="2016-04" db="EMBL/GenBank/DDBJ databases">
        <authorList>
            <person name="Evans L.H."/>
            <person name="Alamgir A."/>
            <person name="Owens N."/>
            <person name="Weber N.D."/>
            <person name="Virtaneva K."/>
            <person name="Barbian K."/>
            <person name="Babar A."/>
            <person name="Rosenke K."/>
        </authorList>
    </citation>
    <scope>NUCLEOTIDE SEQUENCE</scope>
    <source>
        <strain evidence="7">86</strain>
    </source>
</reference>
<dbReference type="EMBL" id="FLUO01000003">
    <property type="protein sequence ID" value="SBW12523.1"/>
    <property type="molecule type" value="Genomic_DNA"/>
</dbReference>
<evidence type="ECO:0000256" key="3">
    <source>
        <dbReference type="ARBA" id="ARBA00022989"/>
    </source>
</evidence>
<evidence type="ECO:0000256" key="2">
    <source>
        <dbReference type="ARBA" id="ARBA00022692"/>
    </source>
</evidence>
<dbReference type="InterPro" id="IPR002810">
    <property type="entry name" value="NfeD-like_C"/>
</dbReference>
<feature type="domain" description="NfeD-like C-terminal" evidence="6">
    <location>
        <begin position="96"/>
        <end position="148"/>
    </location>
</feature>
<dbReference type="PANTHER" id="PTHR33507:SF3">
    <property type="entry name" value="INNER MEMBRANE PROTEIN YBBJ"/>
    <property type="match status" value="1"/>
</dbReference>
<keyword evidence="2 5" id="KW-0812">Transmembrane</keyword>
<dbReference type="InterPro" id="IPR052165">
    <property type="entry name" value="Membrane_assoc_protease"/>
</dbReference>
<evidence type="ECO:0000256" key="4">
    <source>
        <dbReference type="ARBA" id="ARBA00023136"/>
    </source>
</evidence>
<proteinExistence type="predicted"/>
<feature type="transmembrane region" description="Helical" evidence="5">
    <location>
        <begin position="12"/>
        <end position="28"/>
    </location>
</feature>